<evidence type="ECO:0000313" key="2">
    <source>
        <dbReference type="EMBL" id="GAA5108008.1"/>
    </source>
</evidence>
<feature type="transmembrane region" description="Helical" evidence="1">
    <location>
        <begin position="199"/>
        <end position="216"/>
    </location>
</feature>
<dbReference type="PANTHER" id="PTHR37314">
    <property type="entry name" value="SLR0142 PROTEIN"/>
    <property type="match status" value="1"/>
</dbReference>
<gene>
    <name evidence="2" type="ORF">GCM10023211_09770</name>
</gene>
<feature type="transmembrane region" description="Helical" evidence="1">
    <location>
        <begin position="63"/>
        <end position="84"/>
    </location>
</feature>
<proteinExistence type="predicted"/>
<protein>
    <submittedName>
        <fullName evidence="2">YoaK family protein</fullName>
    </submittedName>
</protein>
<evidence type="ECO:0000256" key="1">
    <source>
        <dbReference type="SAM" id="Phobius"/>
    </source>
</evidence>
<keyword evidence="1" id="KW-1133">Transmembrane helix</keyword>
<dbReference type="EMBL" id="BAABHY010000001">
    <property type="protein sequence ID" value="GAA5108008.1"/>
    <property type="molecule type" value="Genomic_DNA"/>
</dbReference>
<feature type="transmembrane region" description="Helical" evidence="1">
    <location>
        <begin position="91"/>
        <end position="109"/>
    </location>
</feature>
<dbReference type="Pfam" id="PF06912">
    <property type="entry name" value="DUF1275"/>
    <property type="match status" value="1"/>
</dbReference>
<keyword evidence="1" id="KW-0812">Transmembrane</keyword>
<reference evidence="3" key="1">
    <citation type="journal article" date="2019" name="Int. J. Syst. Evol. Microbiol.">
        <title>The Global Catalogue of Microorganisms (GCM) 10K type strain sequencing project: providing services to taxonomists for standard genome sequencing and annotation.</title>
        <authorList>
            <consortium name="The Broad Institute Genomics Platform"/>
            <consortium name="The Broad Institute Genome Sequencing Center for Infectious Disease"/>
            <person name="Wu L."/>
            <person name="Ma J."/>
        </authorList>
    </citation>
    <scope>NUCLEOTIDE SEQUENCE [LARGE SCALE GENOMIC DNA]</scope>
    <source>
        <strain evidence="3">JCM 18050</strain>
    </source>
</reference>
<name>A0ABP9N2M6_9GAMM</name>
<dbReference type="InterPro" id="IPR010699">
    <property type="entry name" value="DUF1275"/>
</dbReference>
<feature type="transmembrane region" description="Helical" evidence="1">
    <location>
        <begin position="115"/>
        <end position="133"/>
    </location>
</feature>
<accession>A0ABP9N2M6</accession>
<feature type="transmembrane region" description="Helical" evidence="1">
    <location>
        <begin position="173"/>
        <end position="193"/>
    </location>
</feature>
<dbReference type="RefSeq" id="WP_345489392.1">
    <property type="nucleotide sequence ID" value="NZ_BAABHY010000001.1"/>
</dbReference>
<feature type="transmembrane region" description="Helical" evidence="1">
    <location>
        <begin position="20"/>
        <end position="43"/>
    </location>
</feature>
<keyword evidence="1" id="KW-0472">Membrane</keyword>
<keyword evidence="3" id="KW-1185">Reference proteome</keyword>
<dbReference type="Proteomes" id="UP001500171">
    <property type="component" value="Unassembled WGS sequence"/>
</dbReference>
<organism evidence="2 3">
    <name type="scientific">Orbus sasakiae</name>
    <dbReference type="NCBI Taxonomy" id="1078475"/>
    <lineage>
        <taxon>Bacteria</taxon>
        <taxon>Pseudomonadati</taxon>
        <taxon>Pseudomonadota</taxon>
        <taxon>Gammaproteobacteria</taxon>
        <taxon>Orbales</taxon>
        <taxon>Orbaceae</taxon>
        <taxon>Orbus</taxon>
    </lineage>
</organism>
<evidence type="ECO:0000313" key="3">
    <source>
        <dbReference type="Proteomes" id="UP001500171"/>
    </source>
</evidence>
<dbReference type="PANTHER" id="PTHR37314:SF4">
    <property type="entry name" value="UPF0700 TRANSMEMBRANE PROTEIN YOAK"/>
    <property type="match status" value="1"/>
</dbReference>
<comment type="caution">
    <text evidence="2">The sequence shown here is derived from an EMBL/GenBank/DDBJ whole genome shotgun (WGS) entry which is preliminary data.</text>
</comment>
<sequence length="235" mass="25986">MIHLTDKNSPLHEKLEIGLLLAIVGGFLDAYSFLCYGGVFANAQTGNMVLLGITLINGDYVHFVHYLIPIIAFSFGILMTECLLKYLSGSFYIWVLITEIVILFIIAFLPDGIPQVIVTAAISFMCSIQIGSFKKICGAPYTSTMCTGNLRSAMGLLFVAISAKDSESLVQSLRYLAIILFFCIGAAVGAIFVDWWGKLSVLICCLLFFILLLLMIKDIVHIRRKQQQLADVIKK</sequence>